<evidence type="ECO:0008006" key="4">
    <source>
        <dbReference type="Google" id="ProtNLM"/>
    </source>
</evidence>
<keyword evidence="3" id="KW-1185">Reference proteome</keyword>
<organism evidence="2 3">
    <name type="scientific">Devosia oryzisoli</name>
    <dbReference type="NCBI Taxonomy" id="2774138"/>
    <lineage>
        <taxon>Bacteria</taxon>
        <taxon>Pseudomonadati</taxon>
        <taxon>Pseudomonadota</taxon>
        <taxon>Alphaproteobacteria</taxon>
        <taxon>Hyphomicrobiales</taxon>
        <taxon>Devosiaceae</taxon>
        <taxon>Devosia</taxon>
    </lineage>
</organism>
<sequence>MGRTRRQKSPPFVMLPRWVVRSPSWRELSPNARAVYFELRDRFNGSNNGMIGLGVREAADAINVGRNVANRAIKELHDAGFIEPATKGAFRQNGRRATEWLLTELPDDRTGQVALKTFMSRSNRKIVSPAGGTLSPAGGTQTVNEARKSTLRHATGTEKPKSADLASLQRDTYRSTIPPVQRRAS</sequence>
<feature type="region of interest" description="Disordered" evidence="1">
    <location>
        <begin position="148"/>
        <end position="185"/>
    </location>
</feature>
<accession>A0A927FVY2</accession>
<evidence type="ECO:0000313" key="3">
    <source>
        <dbReference type="Proteomes" id="UP000654108"/>
    </source>
</evidence>
<protein>
    <recommendedName>
        <fullName evidence="4">Helix-turn-helix domain-containing protein</fullName>
    </recommendedName>
</protein>
<evidence type="ECO:0000256" key="1">
    <source>
        <dbReference type="SAM" id="MobiDB-lite"/>
    </source>
</evidence>
<proteinExistence type="predicted"/>
<comment type="caution">
    <text evidence="2">The sequence shown here is derived from an EMBL/GenBank/DDBJ whole genome shotgun (WGS) entry which is preliminary data.</text>
</comment>
<dbReference type="EMBL" id="JACYFU010000002">
    <property type="protein sequence ID" value="MBD8065634.1"/>
    <property type="molecule type" value="Genomic_DNA"/>
</dbReference>
<dbReference type="AlphaFoldDB" id="A0A927FVY2"/>
<gene>
    <name evidence="2" type="ORF">IC608_09110</name>
</gene>
<dbReference type="RefSeq" id="WP_191774702.1">
    <property type="nucleotide sequence ID" value="NZ_JACYFU010000002.1"/>
</dbReference>
<name>A0A927FVY2_9HYPH</name>
<dbReference type="Proteomes" id="UP000654108">
    <property type="component" value="Unassembled WGS sequence"/>
</dbReference>
<reference evidence="2" key="1">
    <citation type="submission" date="2020-09" db="EMBL/GenBank/DDBJ databases">
        <title>Genome seq and assembly of Devosia sp.</title>
        <authorList>
            <person name="Chhetri G."/>
        </authorList>
    </citation>
    <scope>NUCLEOTIDE SEQUENCE</scope>
    <source>
        <strain evidence="2">PTR5</strain>
    </source>
</reference>
<evidence type="ECO:0000313" key="2">
    <source>
        <dbReference type="EMBL" id="MBD8065634.1"/>
    </source>
</evidence>